<reference evidence="2" key="1">
    <citation type="submission" date="2021-06" db="EMBL/GenBank/DDBJ databases">
        <authorList>
            <person name="Kallberg Y."/>
            <person name="Tangrot J."/>
            <person name="Rosling A."/>
        </authorList>
    </citation>
    <scope>NUCLEOTIDE SEQUENCE</scope>
    <source>
        <strain evidence="2">CL551</strain>
    </source>
</reference>
<proteinExistence type="predicted"/>
<evidence type="ECO:0000313" key="2">
    <source>
        <dbReference type="EMBL" id="CAG8445034.1"/>
    </source>
</evidence>
<gene>
    <name evidence="2" type="ORF">AMORRO_LOCUS554</name>
</gene>
<feature type="compositionally biased region" description="Basic and acidic residues" evidence="1">
    <location>
        <begin position="147"/>
        <end position="163"/>
    </location>
</feature>
<organism evidence="2 3">
    <name type="scientific">Acaulospora morrowiae</name>
    <dbReference type="NCBI Taxonomy" id="94023"/>
    <lineage>
        <taxon>Eukaryota</taxon>
        <taxon>Fungi</taxon>
        <taxon>Fungi incertae sedis</taxon>
        <taxon>Mucoromycota</taxon>
        <taxon>Glomeromycotina</taxon>
        <taxon>Glomeromycetes</taxon>
        <taxon>Diversisporales</taxon>
        <taxon>Acaulosporaceae</taxon>
        <taxon>Acaulospora</taxon>
    </lineage>
</organism>
<accession>A0A9N8VB77</accession>
<evidence type="ECO:0000256" key="1">
    <source>
        <dbReference type="SAM" id="MobiDB-lite"/>
    </source>
</evidence>
<sequence>MFPLSQKRRAEEVCYEALKIIASSNGEQAEKARTFLETFNEQIDSRAVQGFWENVHLRNEKSKTRDAQLLLNEKKKQLSIQIKLNVIEEFRVMSDLCLSKFKKMLDVMNTSDGSRSKEKRALDSDERSNNNKKIKITNTDEIDSESNDPKERDKKSTDTKDKIQSNYEDKDEECSLDDGSNEEDKVELADISFNSFKLKNNEGVRGRLINMTKRAIKEMKQYKKVDSKIMSIIGLGLSSIIDLSSEFKQGMRSWFKDDWIPLKNKALSKINLTVEEFSGEILEFITKVENLSTLHDFLGARLLLEKVTERPTNIKFRQILKVYFYVLDLLLENPYLFVRKNGQPQKHTEIQHVIKMVDPILEIIFSDCQNLVRLTWGESILQVTNSSKRKPNLCVRTEDGTKELSHSECASKATMLEILNDRSKALRTNKCILDKYLKNDLPGEALENTTIFGFQLAGLYFGFDGPVFEFPAQICSIDVLRRTLEVLYYFKEQVIRKAKYLSQNSRRNAFFQTSKFRRYENESLQS</sequence>
<comment type="caution">
    <text evidence="2">The sequence shown here is derived from an EMBL/GenBank/DDBJ whole genome shotgun (WGS) entry which is preliminary data.</text>
</comment>
<feature type="region of interest" description="Disordered" evidence="1">
    <location>
        <begin position="110"/>
        <end position="181"/>
    </location>
</feature>
<protein>
    <submittedName>
        <fullName evidence="2">10882_t:CDS:1</fullName>
    </submittedName>
</protein>
<dbReference type="AlphaFoldDB" id="A0A9N8VB77"/>
<name>A0A9N8VB77_9GLOM</name>
<dbReference type="EMBL" id="CAJVPV010000161">
    <property type="protein sequence ID" value="CAG8445034.1"/>
    <property type="molecule type" value="Genomic_DNA"/>
</dbReference>
<dbReference type="Proteomes" id="UP000789342">
    <property type="component" value="Unassembled WGS sequence"/>
</dbReference>
<feature type="compositionally biased region" description="Basic and acidic residues" evidence="1">
    <location>
        <begin position="114"/>
        <end position="129"/>
    </location>
</feature>
<keyword evidence="3" id="KW-1185">Reference proteome</keyword>
<feature type="compositionally biased region" description="Acidic residues" evidence="1">
    <location>
        <begin position="169"/>
        <end position="181"/>
    </location>
</feature>
<dbReference type="OrthoDB" id="2387761at2759"/>
<evidence type="ECO:0000313" key="3">
    <source>
        <dbReference type="Proteomes" id="UP000789342"/>
    </source>
</evidence>